<proteinExistence type="predicted"/>
<gene>
    <name evidence="2" type="ORF">MEUPH1_LOCUS14893</name>
</gene>
<protein>
    <recommendedName>
        <fullName evidence="4">BED-type domain-containing protein</fullName>
    </recommendedName>
</protein>
<sequence length="106" mass="11982">MSYRPKSWVWQYSKRQGDKGFCDICEDNSNKVFSCAGGSTGSFGRHLKLIHNISQSSLNRSDDKCHEDEECNTVVNLTQCSLSSSNNLNTECSSSSSEFREPQFRK</sequence>
<name>A0AAV0WVF0_9HEMI</name>
<accession>A0AAV0WVF0</accession>
<feature type="region of interest" description="Disordered" evidence="1">
    <location>
        <begin position="84"/>
        <end position="106"/>
    </location>
</feature>
<evidence type="ECO:0000313" key="2">
    <source>
        <dbReference type="EMBL" id="CAI6359487.1"/>
    </source>
</evidence>
<evidence type="ECO:0008006" key="4">
    <source>
        <dbReference type="Google" id="ProtNLM"/>
    </source>
</evidence>
<organism evidence="2 3">
    <name type="scientific">Macrosiphum euphorbiae</name>
    <name type="common">potato aphid</name>
    <dbReference type="NCBI Taxonomy" id="13131"/>
    <lineage>
        <taxon>Eukaryota</taxon>
        <taxon>Metazoa</taxon>
        <taxon>Ecdysozoa</taxon>
        <taxon>Arthropoda</taxon>
        <taxon>Hexapoda</taxon>
        <taxon>Insecta</taxon>
        <taxon>Pterygota</taxon>
        <taxon>Neoptera</taxon>
        <taxon>Paraneoptera</taxon>
        <taxon>Hemiptera</taxon>
        <taxon>Sternorrhyncha</taxon>
        <taxon>Aphidomorpha</taxon>
        <taxon>Aphidoidea</taxon>
        <taxon>Aphididae</taxon>
        <taxon>Macrosiphini</taxon>
        <taxon>Macrosiphum</taxon>
    </lineage>
</organism>
<keyword evidence="3" id="KW-1185">Reference proteome</keyword>
<dbReference type="EMBL" id="CARXXK010000002">
    <property type="protein sequence ID" value="CAI6359487.1"/>
    <property type="molecule type" value="Genomic_DNA"/>
</dbReference>
<reference evidence="2 3" key="1">
    <citation type="submission" date="2023-01" db="EMBL/GenBank/DDBJ databases">
        <authorList>
            <person name="Whitehead M."/>
        </authorList>
    </citation>
    <scope>NUCLEOTIDE SEQUENCE [LARGE SCALE GENOMIC DNA]</scope>
</reference>
<feature type="compositionally biased region" description="Polar residues" evidence="1">
    <location>
        <begin position="84"/>
        <end position="97"/>
    </location>
</feature>
<evidence type="ECO:0000313" key="3">
    <source>
        <dbReference type="Proteomes" id="UP001160148"/>
    </source>
</evidence>
<dbReference type="AlphaFoldDB" id="A0AAV0WVF0"/>
<comment type="caution">
    <text evidence="2">The sequence shown here is derived from an EMBL/GenBank/DDBJ whole genome shotgun (WGS) entry which is preliminary data.</text>
</comment>
<evidence type="ECO:0000256" key="1">
    <source>
        <dbReference type="SAM" id="MobiDB-lite"/>
    </source>
</evidence>
<dbReference type="SMART" id="SM00614">
    <property type="entry name" value="ZnF_BED"/>
    <property type="match status" value="1"/>
</dbReference>
<dbReference type="Proteomes" id="UP001160148">
    <property type="component" value="Unassembled WGS sequence"/>
</dbReference>